<sequence length="782" mass="89100">MPFGYRNRPSVFQRVMQNVLAPFLWVFALVYIDDIVIFSLNFDDHLSHIDRVLQAITASGITLLLPKCHFAYQSLLLLGQKVSRLGMSTHQEKVESILMLETPKNVSELQTFLGMMVYFSSYVPFYAWIAHPLFKLLKKGNAWECMDLHDEAFTLCKQVLSNAPPEFCSKFNPLRCTTLRELKYSTESRLLLTKENPYHMDLTKSRTGEDPLRNMFEELGEHFEERLLTVGAKFIASEIPQPNEFTVDLGDLPIIHGENIVASTRMLSAQTYSLLVGLSPEELASWRAGYRADSHYAEVLESLQDPKSNITPAFPQYFYSDEGLLYFKDSTGNGRLCIPKSIQLQVMDQVHNSLTESAHSRYHKCYNRLAATHYWPGMSRDLKKYIATCDICQKSKPRRHGPIGLLQPILIPMRPFEVVSMDFIPELPNSSGYDNVMVIVDKLTKYGIFVPCTTAISDDATARLFFQHVISKFGIPVQVITDRDSRWRHSFWKELCKLMGMKRALTTAHHPQADGQTEILNQGLEIALHAYVGPERDDWHKYLDGLALSYNSTPHSSTGYAPAYLLFGFTPTTESTLLATPEYIPRDVGDTVGNGGAVDGVHLSHENDKAVDMVEQFEAERTRAKEALKLSQAYQQKYYNQGRLLSEFNEGDQVVLNPHSLELLKESDHLSAQTTGFLRNSSDPEHRTFGKYSASPPEFGIRPIKNMIRADFEKLPEVEVEKIVGEKMFKISGKHRRVKKYRIRCVGLPENEDEWKTKEELRNAPHILDAWFKSQITTGNEG</sequence>
<feature type="domain" description="Reverse transcriptase" evidence="3">
    <location>
        <begin position="1"/>
        <end position="117"/>
    </location>
</feature>
<dbReference type="InterPro" id="IPR043128">
    <property type="entry name" value="Rev_trsase/Diguanyl_cyclase"/>
</dbReference>
<organism evidence="5 6">
    <name type="scientific">Armillaria ostoyae</name>
    <name type="common">Armillaria root rot fungus</name>
    <dbReference type="NCBI Taxonomy" id="47428"/>
    <lineage>
        <taxon>Eukaryota</taxon>
        <taxon>Fungi</taxon>
        <taxon>Dikarya</taxon>
        <taxon>Basidiomycota</taxon>
        <taxon>Agaricomycotina</taxon>
        <taxon>Agaricomycetes</taxon>
        <taxon>Agaricomycetidae</taxon>
        <taxon>Agaricales</taxon>
        <taxon>Marasmiineae</taxon>
        <taxon>Physalacriaceae</taxon>
        <taxon>Armillaria</taxon>
    </lineage>
</organism>
<dbReference type="OrthoDB" id="3245961at2759"/>
<feature type="transmembrane region" description="Helical" evidence="2">
    <location>
        <begin position="20"/>
        <end position="40"/>
    </location>
</feature>
<dbReference type="InterPro" id="IPR036397">
    <property type="entry name" value="RNaseH_sf"/>
</dbReference>
<dbReference type="PANTHER" id="PTHR37984">
    <property type="entry name" value="PROTEIN CBG26694"/>
    <property type="match status" value="1"/>
</dbReference>
<dbReference type="GO" id="GO:0005634">
    <property type="term" value="C:nucleus"/>
    <property type="evidence" value="ECO:0007669"/>
    <property type="project" value="UniProtKB-ARBA"/>
</dbReference>
<dbReference type="FunFam" id="1.10.340.70:FF:000001">
    <property type="entry name" value="Retrovirus-related Pol polyprotein from transposon gypsy-like Protein"/>
    <property type="match status" value="1"/>
</dbReference>
<proteinExistence type="predicted"/>
<evidence type="ECO:0000256" key="1">
    <source>
        <dbReference type="ARBA" id="ARBA00022884"/>
    </source>
</evidence>
<dbReference type="Pfam" id="PF00078">
    <property type="entry name" value="RVT_1"/>
    <property type="match status" value="1"/>
</dbReference>
<dbReference type="SUPFAM" id="SSF54160">
    <property type="entry name" value="Chromo domain-like"/>
    <property type="match status" value="1"/>
</dbReference>
<name>A0A284SB16_ARMOS</name>
<evidence type="ECO:0000259" key="3">
    <source>
        <dbReference type="PROSITE" id="PS50878"/>
    </source>
</evidence>
<evidence type="ECO:0000313" key="5">
    <source>
        <dbReference type="EMBL" id="SJL18156.1"/>
    </source>
</evidence>
<accession>A0A284SB16</accession>
<dbReference type="InterPro" id="IPR012337">
    <property type="entry name" value="RNaseH-like_sf"/>
</dbReference>
<dbReference type="Gene3D" id="2.40.50.40">
    <property type="match status" value="1"/>
</dbReference>
<reference evidence="6" key="1">
    <citation type="journal article" date="2017" name="Nat. Ecol. Evol.">
        <title>Genome expansion and lineage-specific genetic innovations in the forest pathogenic fungi Armillaria.</title>
        <authorList>
            <person name="Sipos G."/>
            <person name="Prasanna A.N."/>
            <person name="Walter M.C."/>
            <person name="O'Connor E."/>
            <person name="Balint B."/>
            <person name="Krizsan K."/>
            <person name="Kiss B."/>
            <person name="Hess J."/>
            <person name="Varga T."/>
            <person name="Slot J."/>
            <person name="Riley R."/>
            <person name="Boka B."/>
            <person name="Rigling D."/>
            <person name="Barry K."/>
            <person name="Lee J."/>
            <person name="Mihaltcheva S."/>
            <person name="LaButti K."/>
            <person name="Lipzen A."/>
            <person name="Waldron R."/>
            <person name="Moloney N.M."/>
            <person name="Sperisen C."/>
            <person name="Kredics L."/>
            <person name="Vagvoelgyi C."/>
            <person name="Patrignani A."/>
            <person name="Fitzpatrick D."/>
            <person name="Nagy I."/>
            <person name="Doyle S."/>
            <person name="Anderson J.B."/>
            <person name="Grigoriev I.V."/>
            <person name="Gueldener U."/>
            <person name="Muensterkoetter M."/>
            <person name="Nagy L.G."/>
        </authorList>
    </citation>
    <scope>NUCLEOTIDE SEQUENCE [LARGE SCALE GENOMIC DNA]</scope>
    <source>
        <strain evidence="6">C18/9</strain>
    </source>
</reference>
<dbReference type="InterPro" id="IPR000477">
    <property type="entry name" value="RT_dom"/>
</dbReference>
<dbReference type="PANTHER" id="PTHR37984:SF5">
    <property type="entry name" value="PROTEIN NYNRIN-LIKE"/>
    <property type="match status" value="1"/>
</dbReference>
<protein>
    <recommendedName>
        <fullName evidence="7">Integrase catalytic domain-containing protein</fullName>
    </recommendedName>
</protein>
<evidence type="ECO:0000313" key="6">
    <source>
        <dbReference type="Proteomes" id="UP000219338"/>
    </source>
</evidence>
<dbReference type="InterPro" id="IPR043502">
    <property type="entry name" value="DNA/RNA_pol_sf"/>
</dbReference>
<evidence type="ECO:0000256" key="2">
    <source>
        <dbReference type="SAM" id="Phobius"/>
    </source>
</evidence>
<dbReference type="InterPro" id="IPR016197">
    <property type="entry name" value="Chromo-like_dom_sf"/>
</dbReference>
<dbReference type="InterPro" id="IPR041588">
    <property type="entry name" value="Integrase_H2C2"/>
</dbReference>
<evidence type="ECO:0000259" key="4">
    <source>
        <dbReference type="PROSITE" id="PS50994"/>
    </source>
</evidence>
<dbReference type="Gene3D" id="3.30.70.270">
    <property type="match status" value="2"/>
</dbReference>
<keyword evidence="2" id="KW-0472">Membrane</keyword>
<dbReference type="InterPro" id="IPR050951">
    <property type="entry name" value="Retrovirus_Pol_polyprotein"/>
</dbReference>
<dbReference type="GO" id="GO:0015074">
    <property type="term" value="P:DNA integration"/>
    <property type="evidence" value="ECO:0007669"/>
    <property type="project" value="InterPro"/>
</dbReference>
<gene>
    <name evidence="5" type="ORF">ARMOST_21731</name>
</gene>
<keyword evidence="6" id="KW-1185">Reference proteome</keyword>
<dbReference type="SUPFAM" id="SSF53098">
    <property type="entry name" value="Ribonuclease H-like"/>
    <property type="match status" value="1"/>
</dbReference>
<dbReference type="GO" id="GO:0003723">
    <property type="term" value="F:RNA binding"/>
    <property type="evidence" value="ECO:0007669"/>
    <property type="project" value="UniProtKB-KW"/>
</dbReference>
<dbReference type="Gene3D" id="3.30.420.10">
    <property type="entry name" value="Ribonuclease H-like superfamily/Ribonuclease H"/>
    <property type="match status" value="1"/>
</dbReference>
<dbReference type="Gene3D" id="1.10.340.70">
    <property type="match status" value="1"/>
</dbReference>
<dbReference type="PROSITE" id="PS50878">
    <property type="entry name" value="RT_POL"/>
    <property type="match status" value="1"/>
</dbReference>
<keyword evidence="1" id="KW-0694">RNA-binding</keyword>
<dbReference type="SUPFAM" id="SSF56672">
    <property type="entry name" value="DNA/RNA polymerases"/>
    <property type="match status" value="1"/>
</dbReference>
<keyword evidence="2" id="KW-1133">Transmembrane helix</keyword>
<dbReference type="CDD" id="cd01647">
    <property type="entry name" value="RT_LTR"/>
    <property type="match status" value="1"/>
</dbReference>
<feature type="transmembrane region" description="Helical" evidence="2">
    <location>
        <begin position="109"/>
        <end position="129"/>
    </location>
</feature>
<dbReference type="STRING" id="47428.A0A284SB16"/>
<feature type="domain" description="Integrase catalytic" evidence="4">
    <location>
        <begin position="411"/>
        <end position="570"/>
    </location>
</feature>
<keyword evidence="2" id="KW-0812">Transmembrane</keyword>
<dbReference type="EMBL" id="FUEG01000054">
    <property type="protein sequence ID" value="SJL18156.1"/>
    <property type="molecule type" value="Genomic_DNA"/>
</dbReference>
<dbReference type="PROSITE" id="PS50994">
    <property type="entry name" value="INTEGRASE"/>
    <property type="match status" value="1"/>
</dbReference>
<dbReference type="Pfam" id="PF17921">
    <property type="entry name" value="Integrase_H2C2"/>
    <property type="match status" value="1"/>
</dbReference>
<evidence type="ECO:0008006" key="7">
    <source>
        <dbReference type="Google" id="ProtNLM"/>
    </source>
</evidence>
<dbReference type="Proteomes" id="UP000219338">
    <property type="component" value="Unassembled WGS sequence"/>
</dbReference>
<dbReference type="AlphaFoldDB" id="A0A284SB16"/>
<dbReference type="InterPro" id="IPR001584">
    <property type="entry name" value="Integrase_cat-core"/>
</dbReference>